<comment type="similarity">
    <text evidence="9 10">Belongs to the thiamine-phosphate synthase family.</text>
</comment>
<organism evidence="14 15">
    <name type="scientific">Moritella marina ATCC 15381</name>
    <dbReference type="NCBI Taxonomy" id="1202962"/>
    <lineage>
        <taxon>Bacteria</taxon>
        <taxon>Pseudomonadati</taxon>
        <taxon>Pseudomonadota</taxon>
        <taxon>Gammaproteobacteria</taxon>
        <taxon>Alteromonadales</taxon>
        <taxon>Moritellaceae</taxon>
        <taxon>Moritella</taxon>
    </lineage>
</organism>
<evidence type="ECO:0000256" key="3">
    <source>
        <dbReference type="ARBA" id="ARBA00022723"/>
    </source>
</evidence>
<evidence type="ECO:0000256" key="8">
    <source>
        <dbReference type="ARBA" id="ARBA00047883"/>
    </source>
</evidence>
<evidence type="ECO:0000256" key="2">
    <source>
        <dbReference type="ARBA" id="ARBA00022679"/>
    </source>
</evidence>
<dbReference type="Proteomes" id="UP000327424">
    <property type="component" value="Chromosome"/>
</dbReference>
<dbReference type="GO" id="GO:0004789">
    <property type="term" value="F:thiamine-phosphate diphosphorylase activity"/>
    <property type="evidence" value="ECO:0007669"/>
    <property type="project" value="UniProtKB-UniRule"/>
</dbReference>
<feature type="binding site" evidence="9">
    <location>
        <begin position="460"/>
        <end position="461"/>
    </location>
    <ligand>
        <name>2-[(2R,5Z)-2-carboxy-4-methylthiazol-5(2H)-ylidene]ethyl phosphate</name>
        <dbReference type="ChEBI" id="CHEBI:62899"/>
    </ligand>
</feature>
<dbReference type="InterPro" id="IPR036206">
    <property type="entry name" value="ThiamineP_synth_sf"/>
</dbReference>
<evidence type="ECO:0000313" key="15">
    <source>
        <dbReference type="Proteomes" id="UP000327424"/>
    </source>
</evidence>
<keyword evidence="5 9" id="KW-0784">Thiamine biosynthesis</keyword>
<feature type="domain" description="Pyridoxamine kinase/Phosphomethylpyrimidine kinase" evidence="13">
    <location>
        <begin position="47"/>
        <end position="244"/>
    </location>
</feature>
<keyword evidence="4 9" id="KW-0460">Magnesium</keyword>
<feature type="binding site" evidence="9">
    <location>
        <position position="440"/>
    </location>
    <ligand>
        <name>2-[(2R,5Z)-2-carboxy-4-methylthiazol-5(2H)-ylidene]ethyl phosphate</name>
        <dbReference type="ChEBI" id="CHEBI:62899"/>
    </ligand>
</feature>
<dbReference type="Gene3D" id="3.40.1190.20">
    <property type="match status" value="1"/>
</dbReference>
<dbReference type="SUPFAM" id="SSF51391">
    <property type="entry name" value="Thiamin phosphate synthase"/>
    <property type="match status" value="1"/>
</dbReference>
<dbReference type="HAMAP" id="MF_00097">
    <property type="entry name" value="TMP_synthase"/>
    <property type="match status" value="1"/>
</dbReference>
<dbReference type="InterPro" id="IPR034291">
    <property type="entry name" value="TMP_synthase"/>
</dbReference>
<dbReference type="EC" id="2.5.1.3" evidence="9"/>
<dbReference type="KEGG" id="mmaa:FR932_16540"/>
<feature type="binding site" evidence="9">
    <location>
        <position position="382"/>
    </location>
    <ligand>
        <name>4-amino-2-methyl-5-(diphosphooxymethyl)pyrimidine</name>
        <dbReference type="ChEBI" id="CHEBI:57841"/>
    </ligand>
</feature>
<feature type="domain" description="Thiamine phosphate synthase/TenI" evidence="12">
    <location>
        <begin position="294"/>
        <end position="463"/>
    </location>
</feature>
<comment type="pathway">
    <text evidence="1 9 11">Cofactor biosynthesis; thiamine diphosphate biosynthesis; thiamine phosphate from 4-amino-2-methyl-5-diphosphomethylpyrimidine and 4-methyl-5-(2-phosphoethyl)-thiazole: step 1/1.</text>
</comment>
<dbReference type="EMBL" id="CP044399">
    <property type="protein sequence ID" value="QFI39331.1"/>
    <property type="molecule type" value="Genomic_DNA"/>
</dbReference>
<dbReference type="RefSeq" id="WP_019442526.1">
    <property type="nucleotide sequence ID" value="NZ_ALOE01000032.1"/>
</dbReference>
<feature type="binding site" evidence="9">
    <location>
        <position position="343"/>
    </location>
    <ligand>
        <name>4-amino-2-methyl-5-(diphosphooxymethyl)pyrimidine</name>
        <dbReference type="ChEBI" id="CHEBI:57841"/>
    </ligand>
</feature>
<evidence type="ECO:0000313" key="14">
    <source>
        <dbReference type="EMBL" id="QFI39331.1"/>
    </source>
</evidence>
<evidence type="ECO:0000259" key="13">
    <source>
        <dbReference type="Pfam" id="PF08543"/>
    </source>
</evidence>
<comment type="catalytic activity">
    <reaction evidence="7 9 10">
        <text>2-(2-carboxy-4-methylthiazol-5-yl)ethyl phosphate + 4-amino-2-methyl-5-(diphosphooxymethyl)pyrimidine + 2 H(+) = thiamine phosphate + CO2 + diphosphate</text>
        <dbReference type="Rhea" id="RHEA:47848"/>
        <dbReference type="ChEBI" id="CHEBI:15378"/>
        <dbReference type="ChEBI" id="CHEBI:16526"/>
        <dbReference type="ChEBI" id="CHEBI:33019"/>
        <dbReference type="ChEBI" id="CHEBI:37575"/>
        <dbReference type="ChEBI" id="CHEBI:57841"/>
        <dbReference type="ChEBI" id="CHEBI:62890"/>
        <dbReference type="EC" id="2.5.1.3"/>
    </reaction>
</comment>
<evidence type="ECO:0000256" key="11">
    <source>
        <dbReference type="RuleBase" id="RU004253"/>
    </source>
</evidence>
<reference evidence="14 15" key="1">
    <citation type="submission" date="2019-09" db="EMBL/GenBank/DDBJ databases">
        <title>Hybrid Assembly of the complete Genome of the Deep-Sea Bacterium Moritella marina from long Nanopore and Illumina reads.</title>
        <authorList>
            <person name="Magin S."/>
            <person name="Georgoulis A."/>
            <person name="Papadimitriou K."/>
            <person name="Iliakis G."/>
            <person name="Vorgias C.E."/>
        </authorList>
    </citation>
    <scope>NUCLEOTIDE SEQUENCE [LARGE SCALE GENOMIC DNA]</scope>
    <source>
        <strain evidence="14 15">MP-1</strain>
    </source>
</reference>
<keyword evidence="15" id="KW-1185">Reference proteome</keyword>
<comment type="catalytic activity">
    <reaction evidence="6 9 10">
        <text>4-methyl-5-(2-phosphooxyethyl)-thiazole + 4-amino-2-methyl-5-(diphosphooxymethyl)pyrimidine + H(+) = thiamine phosphate + diphosphate</text>
        <dbReference type="Rhea" id="RHEA:22328"/>
        <dbReference type="ChEBI" id="CHEBI:15378"/>
        <dbReference type="ChEBI" id="CHEBI:33019"/>
        <dbReference type="ChEBI" id="CHEBI:37575"/>
        <dbReference type="ChEBI" id="CHEBI:57841"/>
        <dbReference type="ChEBI" id="CHEBI:58296"/>
        <dbReference type="EC" id="2.5.1.3"/>
    </reaction>
</comment>
<evidence type="ECO:0000259" key="12">
    <source>
        <dbReference type="Pfam" id="PF02581"/>
    </source>
</evidence>
<proteinExistence type="inferred from homology"/>
<evidence type="ECO:0000256" key="1">
    <source>
        <dbReference type="ARBA" id="ARBA00005165"/>
    </source>
</evidence>
<dbReference type="Pfam" id="PF08543">
    <property type="entry name" value="Phos_pyr_kin"/>
    <property type="match status" value="1"/>
</dbReference>
<dbReference type="FunFam" id="3.20.20.70:FF:000064">
    <property type="entry name" value="Thiamine-phosphate synthase"/>
    <property type="match status" value="1"/>
</dbReference>
<dbReference type="NCBIfam" id="TIGR00693">
    <property type="entry name" value="thiE"/>
    <property type="match status" value="1"/>
</dbReference>
<feature type="binding site" evidence="9">
    <location>
        <begin position="311"/>
        <end position="315"/>
    </location>
    <ligand>
        <name>4-amino-2-methyl-5-(diphosphooxymethyl)pyrimidine</name>
        <dbReference type="ChEBI" id="CHEBI:57841"/>
    </ligand>
</feature>
<dbReference type="PANTHER" id="PTHR20857:SF15">
    <property type="entry name" value="THIAMINE-PHOSPHATE SYNTHASE"/>
    <property type="match status" value="1"/>
</dbReference>
<keyword evidence="2 9" id="KW-0808">Transferase</keyword>
<dbReference type="CDD" id="cd00564">
    <property type="entry name" value="TMP_TenI"/>
    <property type="match status" value="1"/>
</dbReference>
<dbReference type="InterPro" id="IPR022998">
    <property type="entry name" value="ThiamineP_synth_TenI"/>
</dbReference>
<dbReference type="GO" id="GO:0009228">
    <property type="term" value="P:thiamine biosynthetic process"/>
    <property type="evidence" value="ECO:0007669"/>
    <property type="project" value="UniProtKB-KW"/>
</dbReference>
<feature type="binding site" evidence="9">
    <location>
        <begin position="408"/>
        <end position="410"/>
    </location>
    <ligand>
        <name>2-[(2R,5Z)-2-carboxy-4-methylthiazol-5(2H)-ylidene]ethyl phosphate</name>
        <dbReference type="ChEBI" id="CHEBI:62899"/>
    </ligand>
</feature>
<keyword evidence="3 9" id="KW-0479">Metal-binding</keyword>
<feature type="binding site" evidence="9">
    <location>
        <position position="344"/>
    </location>
    <ligand>
        <name>Mg(2+)</name>
        <dbReference type="ChEBI" id="CHEBI:18420"/>
    </ligand>
</feature>
<evidence type="ECO:0000256" key="9">
    <source>
        <dbReference type="HAMAP-Rule" id="MF_00097"/>
    </source>
</evidence>
<dbReference type="InterPro" id="IPR029056">
    <property type="entry name" value="Ribokinase-like"/>
</dbReference>
<dbReference type="UniPathway" id="UPA00060">
    <property type="reaction ID" value="UER00141"/>
</dbReference>
<dbReference type="GO" id="GO:0000287">
    <property type="term" value="F:magnesium ion binding"/>
    <property type="evidence" value="ECO:0007669"/>
    <property type="project" value="UniProtKB-UniRule"/>
</dbReference>
<dbReference type="Gene3D" id="3.20.20.70">
    <property type="entry name" value="Aldolase class I"/>
    <property type="match status" value="1"/>
</dbReference>
<dbReference type="Pfam" id="PF02581">
    <property type="entry name" value="TMP-TENI"/>
    <property type="match status" value="1"/>
</dbReference>
<dbReference type="PANTHER" id="PTHR20857">
    <property type="entry name" value="THIAMINE-PHOSPHATE PYROPHOSPHORYLASE"/>
    <property type="match status" value="1"/>
</dbReference>
<sequence length="492" mass="53708">MTEAIIWTIASFAARDNETNLADLNTINALGGCGYHVSTKRLSDADFSAELAVLIAAPVASTIKIGVIETITHVEILADFLKRYKKQYPEISVIYEPLSLSLADMAMTESTGSMLVDAIKICLLPCVDVLILPQEQGSADSIRLFTETTQAINTLLSFGVKGVCAKAMTVKYHHDNKQQSIALDVYIDAQREILLSSPSVLSRPSARDENSGVFSSALATVIAQDYPIDDALVVARAYLNQSAETWPNNRNDFPQVVLPNTVLGDQLGLVQQMQLAYDFAPCDTNRLGLYPVVDTVEWLEKVLQQGVKTLQLRIKDKTPAEVVEDVQAAVALGRQYQARLFINDYWQLAIEHGAYGVHLGQEDMLIADFVAIKQAGLKLGLSTHGYYEILRAHQIKPSYIALGHIYPTVTKDMPSKPQGLQRLQRYADLMQDYPLVAIGGISLARAPQVAATGVGSVAVVTAITRATDYQQAIAELLAIVEPQSSLACVNDE</sequence>
<dbReference type="AlphaFoldDB" id="A0A5J6WPS5"/>
<gene>
    <name evidence="9 14" type="primary">thiE</name>
    <name evidence="14" type="ORF">FR932_16540</name>
</gene>
<feature type="binding site" evidence="9">
    <location>
        <position position="411"/>
    </location>
    <ligand>
        <name>4-amino-2-methyl-5-(diphosphooxymethyl)pyrimidine</name>
        <dbReference type="ChEBI" id="CHEBI:57841"/>
    </ligand>
</feature>
<protein>
    <recommendedName>
        <fullName evidence="9">Thiamine-phosphate synthase</fullName>
        <shortName evidence="9">TP synthase</shortName>
        <shortName evidence="9">TPS</shortName>
        <ecNumber evidence="9">2.5.1.3</ecNumber>
    </recommendedName>
    <alternativeName>
        <fullName evidence="9">Thiamine-phosphate pyrophosphorylase</fullName>
        <shortName evidence="9">TMP pyrophosphorylase</shortName>
        <shortName evidence="9">TMP-PPase</shortName>
    </alternativeName>
</protein>
<dbReference type="GO" id="GO:0005737">
    <property type="term" value="C:cytoplasm"/>
    <property type="evidence" value="ECO:0007669"/>
    <property type="project" value="TreeGrafter"/>
</dbReference>
<dbReference type="NCBIfam" id="NF002904">
    <property type="entry name" value="PRK03512.1"/>
    <property type="match status" value="1"/>
</dbReference>
<evidence type="ECO:0000256" key="4">
    <source>
        <dbReference type="ARBA" id="ARBA00022842"/>
    </source>
</evidence>
<feature type="binding site" evidence="9">
    <location>
        <position position="363"/>
    </location>
    <ligand>
        <name>Mg(2+)</name>
        <dbReference type="ChEBI" id="CHEBI:18420"/>
    </ligand>
</feature>
<dbReference type="SUPFAM" id="SSF53613">
    <property type="entry name" value="Ribokinase-like"/>
    <property type="match status" value="1"/>
</dbReference>
<evidence type="ECO:0000256" key="5">
    <source>
        <dbReference type="ARBA" id="ARBA00022977"/>
    </source>
</evidence>
<evidence type="ECO:0000256" key="7">
    <source>
        <dbReference type="ARBA" id="ARBA00047851"/>
    </source>
</evidence>
<name>A0A5J6WPS5_MORMI</name>
<dbReference type="InterPro" id="IPR013749">
    <property type="entry name" value="PM/HMP-P_kinase-1"/>
</dbReference>
<accession>A0A5J6WPS5</accession>
<dbReference type="GO" id="GO:0009229">
    <property type="term" value="P:thiamine diphosphate biosynthetic process"/>
    <property type="evidence" value="ECO:0007669"/>
    <property type="project" value="UniProtKB-UniRule"/>
</dbReference>
<evidence type="ECO:0000256" key="10">
    <source>
        <dbReference type="RuleBase" id="RU003826"/>
    </source>
</evidence>
<dbReference type="InterPro" id="IPR013785">
    <property type="entry name" value="Aldolase_TIM"/>
</dbReference>
<evidence type="ECO:0000256" key="6">
    <source>
        <dbReference type="ARBA" id="ARBA00047334"/>
    </source>
</evidence>
<dbReference type="OrthoDB" id="9810880at2"/>
<comment type="catalytic activity">
    <reaction evidence="8 9 10">
        <text>2-[(2R,5Z)-2-carboxy-4-methylthiazol-5(2H)-ylidene]ethyl phosphate + 4-amino-2-methyl-5-(diphosphooxymethyl)pyrimidine + 2 H(+) = thiamine phosphate + CO2 + diphosphate</text>
        <dbReference type="Rhea" id="RHEA:47844"/>
        <dbReference type="ChEBI" id="CHEBI:15378"/>
        <dbReference type="ChEBI" id="CHEBI:16526"/>
        <dbReference type="ChEBI" id="CHEBI:33019"/>
        <dbReference type="ChEBI" id="CHEBI:37575"/>
        <dbReference type="ChEBI" id="CHEBI:57841"/>
        <dbReference type="ChEBI" id="CHEBI:62899"/>
        <dbReference type="EC" id="2.5.1.3"/>
    </reaction>
</comment>
<comment type="function">
    <text evidence="9">Condenses 4-methyl-5-(beta-hydroxyethyl)thiazole monophosphate (THZ-P) and 2-methyl-4-amino-5-hydroxymethyl pyrimidine pyrophosphate (HMP-PP) to form thiamine monophosphate (TMP).</text>
</comment>
<comment type="cofactor">
    <cofactor evidence="9">
        <name>Mg(2+)</name>
        <dbReference type="ChEBI" id="CHEBI:18420"/>
    </cofactor>
    <text evidence="9">Binds 1 Mg(2+) ion per subunit.</text>
</comment>